<dbReference type="Pfam" id="PF00149">
    <property type="entry name" value="Metallophos"/>
    <property type="match status" value="1"/>
</dbReference>
<gene>
    <name evidence="4" type="ORF">ACFPXP_15820</name>
</gene>
<protein>
    <submittedName>
        <fullName evidence="4">5'-nucleotidase C-terminal domain-containing protein</fullName>
    </submittedName>
</protein>
<accession>A0ABW1IRZ2</accession>
<dbReference type="InterPro" id="IPR029052">
    <property type="entry name" value="Metallo-depent_PP-like"/>
</dbReference>
<reference evidence="5" key="1">
    <citation type="journal article" date="2019" name="Int. J. Syst. Evol. Microbiol.">
        <title>The Global Catalogue of Microorganisms (GCM) 10K type strain sequencing project: providing services to taxonomists for standard genome sequencing and annotation.</title>
        <authorList>
            <consortium name="The Broad Institute Genomics Platform"/>
            <consortium name="The Broad Institute Genome Sequencing Center for Infectious Disease"/>
            <person name="Wu L."/>
            <person name="Ma J."/>
        </authorList>
    </citation>
    <scope>NUCLEOTIDE SEQUENCE [LARGE SCALE GENOMIC DNA]</scope>
    <source>
        <strain evidence="5">CCM 8749</strain>
    </source>
</reference>
<keyword evidence="2" id="KW-0378">Hydrolase</keyword>
<dbReference type="InterPro" id="IPR001119">
    <property type="entry name" value="SLH_dom"/>
</dbReference>
<proteinExistence type="inferred from homology"/>
<dbReference type="RefSeq" id="WP_379895293.1">
    <property type="nucleotide sequence ID" value="NZ_CBCSCT010000029.1"/>
</dbReference>
<dbReference type="InterPro" id="IPR036907">
    <property type="entry name" value="5'-Nucleotdase_C_sf"/>
</dbReference>
<dbReference type="Gene3D" id="3.90.780.10">
    <property type="entry name" value="5'-Nucleotidase, C-terminal domain"/>
    <property type="match status" value="1"/>
</dbReference>
<dbReference type="Pfam" id="PF00395">
    <property type="entry name" value="SLH"/>
    <property type="match status" value="1"/>
</dbReference>
<sequence>MNKLATSAATLLLTCSLLTGGRTVQASSGFSDIEASAYTQQIEALYQRGIINGTPEGLYQPQRQLTKAEAVTLLSRAFHLSPVYPIERNQDDMQKTTTYTDPLGVIDDSFSIPSARDIEEHWALPYIESVLKVRGDETNGNTYDPQALVTKSEWVELLGKIILGADLTVDYKSKMAELGLASPEYAASSEPITREEAAGSLYDILYHPDFKIITVFATADIHAHLEPYKPAGSENEIGGLAKMSHVIDQMREVQPNTLLIDAGDAPYNTNIGNLTEGAATIEIMNEMQYDAMVLGNHDFDFPFDVLERNAGDAQFPFLSANTRYNGEQPDFLKSSIIKEIDGIRIGIIGVTDDQSHHFTHPKNVEGITFQDHFEAAQNTVSAIQDETDIIIALSHLHGDNRQLPTEVSGIDIEIGGGQDIVAYPEQIGDTWLISPGKHAETLNQINLQFLNGEMIGLNFAHLFMTYNLEQDAAVTNIIDRHLEEIGGKMNEVVGKTLTPLDGERQTVRLKESNLGNAIADSLVDLTGADIALQNGGGVRASIDEGDITLEEIYTVLPFDNTVVMVEASGQTIWDALEHSVSSYPSAAGSFLQVSGLSYTFDAAKEPGSRLVEVLVDGEPIELTKMYKVAANDFLTGGGDHFDMLKDETTELLKTKHFLRDAFTEYLQSHGTIEPQLEQRIHILNPASEQ</sequence>
<dbReference type="Gene3D" id="3.60.21.10">
    <property type="match status" value="1"/>
</dbReference>
<dbReference type="PANTHER" id="PTHR11575:SF24">
    <property type="entry name" value="5'-NUCLEOTIDASE"/>
    <property type="match status" value="1"/>
</dbReference>
<dbReference type="Proteomes" id="UP001596250">
    <property type="component" value="Unassembled WGS sequence"/>
</dbReference>
<dbReference type="InterPro" id="IPR004843">
    <property type="entry name" value="Calcineurin-like_PHP"/>
</dbReference>
<dbReference type="SUPFAM" id="SSF56300">
    <property type="entry name" value="Metallo-dependent phosphatases"/>
    <property type="match status" value="1"/>
</dbReference>
<name>A0ABW1IRZ2_9BACL</name>
<dbReference type="PANTHER" id="PTHR11575">
    <property type="entry name" value="5'-NUCLEOTIDASE-RELATED"/>
    <property type="match status" value="1"/>
</dbReference>
<evidence type="ECO:0000313" key="4">
    <source>
        <dbReference type="EMBL" id="MFC5987874.1"/>
    </source>
</evidence>
<dbReference type="InterPro" id="IPR006179">
    <property type="entry name" value="5_nucleotidase/apyrase"/>
</dbReference>
<keyword evidence="5" id="KW-1185">Reference proteome</keyword>
<evidence type="ECO:0000313" key="5">
    <source>
        <dbReference type="Proteomes" id="UP001596250"/>
    </source>
</evidence>
<dbReference type="EMBL" id="JBHSQV010000172">
    <property type="protein sequence ID" value="MFC5987874.1"/>
    <property type="molecule type" value="Genomic_DNA"/>
</dbReference>
<evidence type="ECO:0000259" key="3">
    <source>
        <dbReference type="PROSITE" id="PS51272"/>
    </source>
</evidence>
<feature type="chain" id="PRO_5045014098" evidence="2">
    <location>
        <begin position="27"/>
        <end position="689"/>
    </location>
</feature>
<evidence type="ECO:0000256" key="2">
    <source>
        <dbReference type="RuleBase" id="RU362119"/>
    </source>
</evidence>
<evidence type="ECO:0000256" key="1">
    <source>
        <dbReference type="ARBA" id="ARBA00022729"/>
    </source>
</evidence>
<keyword evidence="2" id="KW-0547">Nucleotide-binding</keyword>
<organism evidence="4 5">
    <name type="scientific">Marinicrinis lubricantis</name>
    <dbReference type="NCBI Taxonomy" id="2086470"/>
    <lineage>
        <taxon>Bacteria</taxon>
        <taxon>Bacillati</taxon>
        <taxon>Bacillota</taxon>
        <taxon>Bacilli</taxon>
        <taxon>Bacillales</taxon>
        <taxon>Paenibacillaceae</taxon>
    </lineage>
</organism>
<dbReference type="InterPro" id="IPR008334">
    <property type="entry name" value="5'-Nucleotdase_C"/>
</dbReference>
<comment type="caution">
    <text evidence="4">The sequence shown here is derived from an EMBL/GenBank/DDBJ whole genome shotgun (WGS) entry which is preliminary data.</text>
</comment>
<dbReference type="SUPFAM" id="SSF55816">
    <property type="entry name" value="5'-nucleotidase (syn. UDP-sugar hydrolase), C-terminal domain"/>
    <property type="match status" value="1"/>
</dbReference>
<feature type="domain" description="SLH" evidence="3">
    <location>
        <begin position="25"/>
        <end position="88"/>
    </location>
</feature>
<comment type="similarity">
    <text evidence="2">Belongs to the 5'-nucleotidase family.</text>
</comment>
<keyword evidence="1 2" id="KW-0732">Signal</keyword>
<feature type="signal peptide" evidence="2">
    <location>
        <begin position="1"/>
        <end position="26"/>
    </location>
</feature>
<dbReference type="Pfam" id="PF02872">
    <property type="entry name" value="5_nucleotid_C"/>
    <property type="match status" value="1"/>
</dbReference>
<dbReference type="PRINTS" id="PR01607">
    <property type="entry name" value="APYRASEFAMLY"/>
</dbReference>
<dbReference type="PROSITE" id="PS51272">
    <property type="entry name" value="SLH"/>
    <property type="match status" value="1"/>
</dbReference>